<dbReference type="RefSeq" id="XP_031431123.1">
    <property type="nucleotide sequence ID" value="XM_031575263.2"/>
</dbReference>
<evidence type="ECO:0000256" key="6">
    <source>
        <dbReference type="SAM" id="Phobius"/>
    </source>
</evidence>
<organism evidence="8 11">
    <name type="scientific">Clupea harengus</name>
    <name type="common">Atlantic herring</name>
    <dbReference type="NCBI Taxonomy" id="7950"/>
    <lineage>
        <taxon>Eukaryota</taxon>
        <taxon>Metazoa</taxon>
        <taxon>Chordata</taxon>
        <taxon>Craniata</taxon>
        <taxon>Vertebrata</taxon>
        <taxon>Euteleostomi</taxon>
        <taxon>Actinopterygii</taxon>
        <taxon>Neopterygii</taxon>
        <taxon>Teleostei</taxon>
        <taxon>Clupei</taxon>
        <taxon>Clupeiformes</taxon>
        <taxon>Clupeoidei</taxon>
        <taxon>Clupeidae</taxon>
        <taxon>Clupea</taxon>
    </lineage>
</organism>
<dbReference type="Proteomes" id="UP000515152">
    <property type="component" value="Chromosome 10"/>
</dbReference>
<dbReference type="Pfam" id="PF03798">
    <property type="entry name" value="TRAM_LAG1_CLN8"/>
    <property type="match status" value="1"/>
</dbReference>
<dbReference type="PANTHER" id="PTHR13439:SF1">
    <property type="entry name" value="TLC DOMAIN-CONTAINING PROTEIN 4"/>
    <property type="match status" value="1"/>
</dbReference>
<evidence type="ECO:0000256" key="1">
    <source>
        <dbReference type="ARBA" id="ARBA00004141"/>
    </source>
</evidence>
<dbReference type="OrthoDB" id="10266980at2759"/>
<comment type="subcellular location">
    <subcellularLocation>
        <location evidence="1">Membrane</location>
        <topology evidence="1">Multi-pass membrane protein</topology>
    </subcellularLocation>
</comment>
<dbReference type="SMART" id="SM00724">
    <property type="entry name" value="TLC"/>
    <property type="match status" value="1"/>
</dbReference>
<evidence type="ECO:0000259" key="7">
    <source>
        <dbReference type="PROSITE" id="PS50922"/>
    </source>
</evidence>
<dbReference type="GO" id="GO:0016020">
    <property type="term" value="C:membrane"/>
    <property type="evidence" value="ECO:0007669"/>
    <property type="project" value="UniProtKB-SubCell"/>
</dbReference>
<keyword evidence="4 5" id="KW-0472">Membrane</keyword>
<dbReference type="RefSeq" id="XP_031431122.1">
    <property type="nucleotide sequence ID" value="XM_031575262.2"/>
</dbReference>
<reference evidence="9 10" key="1">
    <citation type="submission" date="2025-04" db="UniProtKB">
        <authorList>
            <consortium name="RefSeq"/>
        </authorList>
    </citation>
    <scope>IDENTIFICATION</scope>
</reference>
<dbReference type="PROSITE" id="PS50922">
    <property type="entry name" value="TLC"/>
    <property type="match status" value="1"/>
</dbReference>
<keyword evidence="8" id="KW-1185">Reference proteome</keyword>
<protein>
    <submittedName>
        <fullName evidence="9 10">TLC domain-containing protein 4-B-like isoform X1</fullName>
    </submittedName>
</protein>
<dbReference type="InterPro" id="IPR006634">
    <property type="entry name" value="TLC-dom"/>
</dbReference>
<evidence type="ECO:0000313" key="9">
    <source>
        <dbReference type="RefSeq" id="XP_031431122.1"/>
    </source>
</evidence>
<feature type="transmembrane region" description="Helical" evidence="6">
    <location>
        <begin position="194"/>
        <end position="217"/>
    </location>
</feature>
<keyword evidence="3 6" id="KW-1133">Transmembrane helix</keyword>
<evidence type="ECO:0000256" key="3">
    <source>
        <dbReference type="ARBA" id="ARBA00022989"/>
    </source>
</evidence>
<dbReference type="GO" id="GO:0055088">
    <property type="term" value="P:lipid homeostasis"/>
    <property type="evidence" value="ECO:0007669"/>
    <property type="project" value="TreeGrafter"/>
</dbReference>
<feature type="transmembrane region" description="Helical" evidence="6">
    <location>
        <begin position="55"/>
        <end position="71"/>
    </location>
</feature>
<evidence type="ECO:0000256" key="4">
    <source>
        <dbReference type="ARBA" id="ARBA00023136"/>
    </source>
</evidence>
<dbReference type="AlphaFoldDB" id="A0A6P8FWP8"/>
<dbReference type="PANTHER" id="PTHR13439">
    <property type="entry name" value="CT120 PROTEIN"/>
    <property type="match status" value="1"/>
</dbReference>
<evidence type="ECO:0000313" key="10">
    <source>
        <dbReference type="RefSeq" id="XP_031431123.1"/>
    </source>
</evidence>
<name>A0A6P8FWP8_CLUHA</name>
<dbReference type="RefSeq" id="XP_031431124.1">
    <property type="nucleotide sequence ID" value="XM_031575264.2"/>
</dbReference>
<evidence type="ECO:0000313" key="11">
    <source>
        <dbReference type="RefSeq" id="XP_031431124.1"/>
    </source>
</evidence>
<feature type="domain" description="TLC" evidence="7">
    <location>
        <begin position="43"/>
        <end position="266"/>
    </location>
</feature>
<sequence length="282" mass="32625">MAMLSIPLVSVFCSFLVFQWLFHHVSPRLFSWLCPAFLNLPHTHKTEWNIRTVSTLHALVVSPISLYIFLFDEGVNEDLIWGDPTLVKLNIAITTGYLLSGQVSDLTGHLVYTNLRSSQIYYLLVMFSSWEITGDKLFVVHHLVALYAYSYLLEQGVLPYFANFRLMSEFSTPCVNQRWFFKVLGYHKTSVPNLVNGTLMAAVFFLVRLAVLPVYYYRVFEVYGTQAYHRVPTGARLTWMLSSLSLDVLNLLWMWRIWKGCLGVLRSYRRPEARDLPSSKTD</sequence>
<accession>A0A6P8FWP8</accession>
<gene>
    <name evidence="9 10 11" type="primary">LOC105910812</name>
</gene>
<dbReference type="GO" id="GO:0005783">
    <property type="term" value="C:endoplasmic reticulum"/>
    <property type="evidence" value="ECO:0007669"/>
    <property type="project" value="TreeGrafter"/>
</dbReference>
<keyword evidence="2 5" id="KW-0812">Transmembrane</keyword>
<evidence type="ECO:0000256" key="5">
    <source>
        <dbReference type="PROSITE-ProRule" id="PRU00205"/>
    </source>
</evidence>
<proteinExistence type="predicted"/>
<evidence type="ECO:0000313" key="8">
    <source>
        <dbReference type="Proteomes" id="UP000515152"/>
    </source>
</evidence>
<dbReference type="GeneID" id="105910812"/>
<dbReference type="InterPro" id="IPR050846">
    <property type="entry name" value="TLCD"/>
</dbReference>
<evidence type="ECO:0000256" key="2">
    <source>
        <dbReference type="ARBA" id="ARBA00022692"/>
    </source>
</evidence>